<dbReference type="InterPro" id="IPR003754">
    <property type="entry name" value="4pyrrol_synth_uPrphyn_synth"/>
</dbReference>
<comment type="caution">
    <text evidence="11">The sequence shown here is derived from an EMBL/GenBank/DDBJ whole genome shotgun (WGS) entry which is preliminary data.</text>
</comment>
<dbReference type="RefSeq" id="WP_141880264.1">
    <property type="nucleotide sequence ID" value="NZ_VFOM01000001.1"/>
</dbReference>
<comment type="catalytic activity">
    <reaction evidence="8 9">
        <text>hydroxymethylbilane = uroporphyrinogen III + H2O</text>
        <dbReference type="Rhea" id="RHEA:18965"/>
        <dbReference type="ChEBI" id="CHEBI:15377"/>
        <dbReference type="ChEBI" id="CHEBI:57308"/>
        <dbReference type="ChEBI" id="CHEBI:57845"/>
        <dbReference type="EC" id="4.2.1.75"/>
    </reaction>
</comment>
<dbReference type="Gene3D" id="3.40.50.10090">
    <property type="match status" value="2"/>
</dbReference>
<evidence type="ECO:0000256" key="5">
    <source>
        <dbReference type="ARBA" id="ARBA00023244"/>
    </source>
</evidence>
<sequence>MTNHALLHGRHVLVPRGGELGERLASLLREAGATVTTAPLIRFTAAENPSAVAAALERLAEGRYDWLTVTSATTVTVLSEGDAVIPATTRVAAVGEATASALRGAGHRVDFVPEHDGSAAGMLREWPGGGASALLLQSAIAAPTLAEGLAALGLAVDVVAAYRTLPVDAPRDVVDAAHAGLFDAILLTSASVARQVARQLHPLPVSTLLVCIGAPTAQAASEAGLSVAAIATRSSAEALVDAVADALTHNLPEHDS</sequence>
<keyword evidence="12" id="KW-1185">Reference proteome</keyword>
<keyword evidence="5 9" id="KW-0627">Porphyrin biosynthesis</keyword>
<dbReference type="PANTHER" id="PTHR38042">
    <property type="entry name" value="UROPORPHYRINOGEN-III SYNTHASE, CHLOROPLASTIC"/>
    <property type="match status" value="1"/>
</dbReference>
<accession>A0A542YJC1</accession>
<evidence type="ECO:0000256" key="8">
    <source>
        <dbReference type="ARBA" id="ARBA00048617"/>
    </source>
</evidence>
<dbReference type="SUPFAM" id="SSF69618">
    <property type="entry name" value="HemD-like"/>
    <property type="match status" value="1"/>
</dbReference>
<evidence type="ECO:0000313" key="11">
    <source>
        <dbReference type="EMBL" id="TQL48074.1"/>
    </source>
</evidence>
<evidence type="ECO:0000256" key="4">
    <source>
        <dbReference type="ARBA" id="ARBA00023239"/>
    </source>
</evidence>
<dbReference type="UniPathway" id="UPA00251">
    <property type="reaction ID" value="UER00320"/>
</dbReference>
<reference evidence="11 12" key="1">
    <citation type="submission" date="2019-06" db="EMBL/GenBank/DDBJ databases">
        <title>Sequencing the genomes of 1000 actinobacteria strains.</title>
        <authorList>
            <person name="Klenk H.-P."/>
        </authorList>
    </citation>
    <scope>NUCLEOTIDE SEQUENCE [LARGE SCALE GENOMIC DNA]</scope>
    <source>
        <strain evidence="11 12">DSM 26477</strain>
    </source>
</reference>
<name>A0A542YJC1_9MICO</name>
<dbReference type="CDD" id="cd06578">
    <property type="entry name" value="HemD"/>
    <property type="match status" value="1"/>
</dbReference>
<gene>
    <name evidence="11" type="ORF">FB562_1155</name>
</gene>
<evidence type="ECO:0000256" key="6">
    <source>
        <dbReference type="ARBA" id="ARBA00037589"/>
    </source>
</evidence>
<dbReference type="EMBL" id="VFOM01000001">
    <property type="protein sequence ID" value="TQL48074.1"/>
    <property type="molecule type" value="Genomic_DNA"/>
</dbReference>
<evidence type="ECO:0000256" key="2">
    <source>
        <dbReference type="ARBA" id="ARBA00008133"/>
    </source>
</evidence>
<comment type="pathway">
    <text evidence="1 9">Porphyrin-containing compound metabolism; protoporphyrin-IX biosynthesis; coproporphyrinogen-III from 5-aminolevulinate: step 3/4.</text>
</comment>
<evidence type="ECO:0000313" key="12">
    <source>
        <dbReference type="Proteomes" id="UP000317998"/>
    </source>
</evidence>
<dbReference type="GO" id="GO:0006780">
    <property type="term" value="P:uroporphyrinogen III biosynthetic process"/>
    <property type="evidence" value="ECO:0007669"/>
    <property type="project" value="UniProtKB-UniRule"/>
</dbReference>
<dbReference type="InterPro" id="IPR039793">
    <property type="entry name" value="UROS/Hem4"/>
</dbReference>
<evidence type="ECO:0000256" key="9">
    <source>
        <dbReference type="RuleBase" id="RU366031"/>
    </source>
</evidence>
<keyword evidence="4 9" id="KW-0456">Lyase</keyword>
<dbReference type="Pfam" id="PF02602">
    <property type="entry name" value="HEM4"/>
    <property type="match status" value="1"/>
</dbReference>
<dbReference type="InterPro" id="IPR036108">
    <property type="entry name" value="4pyrrol_syn_uPrphyn_synt_sf"/>
</dbReference>
<comment type="similarity">
    <text evidence="2 9">Belongs to the uroporphyrinogen-III synthase family.</text>
</comment>
<comment type="function">
    <text evidence="6 9">Catalyzes cyclization of the linear tetrapyrrole, hydroxymethylbilane, to the macrocyclic uroporphyrinogen III.</text>
</comment>
<dbReference type="GO" id="GO:0004852">
    <property type="term" value="F:uroporphyrinogen-III synthase activity"/>
    <property type="evidence" value="ECO:0007669"/>
    <property type="project" value="UniProtKB-UniRule"/>
</dbReference>
<evidence type="ECO:0000256" key="1">
    <source>
        <dbReference type="ARBA" id="ARBA00004772"/>
    </source>
</evidence>
<dbReference type="AlphaFoldDB" id="A0A542YJC1"/>
<evidence type="ECO:0000256" key="7">
    <source>
        <dbReference type="ARBA" id="ARBA00040167"/>
    </source>
</evidence>
<dbReference type="GO" id="GO:0006782">
    <property type="term" value="P:protoporphyrinogen IX biosynthetic process"/>
    <property type="evidence" value="ECO:0007669"/>
    <property type="project" value="UniProtKB-UniRule"/>
</dbReference>
<protein>
    <recommendedName>
        <fullName evidence="7 9">Uroporphyrinogen-III synthase</fullName>
        <ecNumber evidence="3 9">4.2.1.75</ecNumber>
    </recommendedName>
</protein>
<dbReference type="Proteomes" id="UP000317998">
    <property type="component" value="Unassembled WGS sequence"/>
</dbReference>
<proteinExistence type="inferred from homology"/>
<dbReference type="EC" id="4.2.1.75" evidence="3 9"/>
<dbReference type="PANTHER" id="PTHR38042:SF1">
    <property type="entry name" value="UROPORPHYRINOGEN-III SYNTHASE, CHLOROPLASTIC"/>
    <property type="match status" value="1"/>
</dbReference>
<feature type="domain" description="Tetrapyrrole biosynthesis uroporphyrinogen III synthase" evidence="10">
    <location>
        <begin position="23"/>
        <end position="240"/>
    </location>
</feature>
<evidence type="ECO:0000259" key="10">
    <source>
        <dbReference type="Pfam" id="PF02602"/>
    </source>
</evidence>
<dbReference type="OrthoDB" id="9815856at2"/>
<organism evidence="11 12">
    <name type="scientific">Homoserinimonas aerilata</name>
    <dbReference type="NCBI Taxonomy" id="1162970"/>
    <lineage>
        <taxon>Bacteria</taxon>
        <taxon>Bacillati</taxon>
        <taxon>Actinomycetota</taxon>
        <taxon>Actinomycetes</taxon>
        <taxon>Micrococcales</taxon>
        <taxon>Microbacteriaceae</taxon>
        <taxon>Homoserinimonas</taxon>
    </lineage>
</organism>
<evidence type="ECO:0000256" key="3">
    <source>
        <dbReference type="ARBA" id="ARBA00013109"/>
    </source>
</evidence>